<gene>
    <name evidence="2" type="ORF">FHS59_003941</name>
</gene>
<dbReference type="Proteomes" id="UP000588604">
    <property type="component" value="Unassembled WGS sequence"/>
</dbReference>
<dbReference type="PROSITE" id="PS51257">
    <property type="entry name" value="PROKAR_LIPOPROTEIN"/>
    <property type="match status" value="1"/>
</dbReference>
<name>A0A841N068_9BACT</name>
<keyword evidence="3" id="KW-1185">Reference proteome</keyword>
<dbReference type="AlphaFoldDB" id="A0A841N068"/>
<dbReference type="EMBL" id="JACIJO010000003">
    <property type="protein sequence ID" value="MBB6328298.1"/>
    <property type="molecule type" value="Genomic_DNA"/>
</dbReference>
<evidence type="ECO:0000313" key="2">
    <source>
        <dbReference type="EMBL" id="MBB6328298.1"/>
    </source>
</evidence>
<evidence type="ECO:0000256" key="1">
    <source>
        <dbReference type="SAM" id="SignalP"/>
    </source>
</evidence>
<sequence length="114" mass="12943">MHKHLNFLLLFLFLVFIQSCGEDGALGKTEFYWDQTGCADPWASMGGNSDDELKSAILDYLKSEGVKKARFIGFSDEAEQQFCQSCFCTTGRRFHLEVPNNQKSKMLELGFKEA</sequence>
<comment type="caution">
    <text evidence="2">The sequence shown here is derived from an EMBL/GenBank/DDBJ whole genome shotgun (WGS) entry which is preliminary data.</text>
</comment>
<protein>
    <recommendedName>
        <fullName evidence="4">Lipoprotein</fullName>
    </recommendedName>
</protein>
<proteinExistence type="predicted"/>
<feature type="signal peptide" evidence="1">
    <location>
        <begin position="1"/>
        <end position="21"/>
    </location>
</feature>
<organism evidence="2 3">
    <name type="scientific">Algoriphagus iocasae</name>
    <dbReference type="NCBI Taxonomy" id="1836499"/>
    <lineage>
        <taxon>Bacteria</taxon>
        <taxon>Pseudomonadati</taxon>
        <taxon>Bacteroidota</taxon>
        <taxon>Cytophagia</taxon>
        <taxon>Cytophagales</taxon>
        <taxon>Cyclobacteriaceae</taxon>
        <taxon>Algoriphagus</taxon>
    </lineage>
</organism>
<reference evidence="2 3" key="1">
    <citation type="submission" date="2020-08" db="EMBL/GenBank/DDBJ databases">
        <title>Genomic Encyclopedia of Type Strains, Phase IV (KMG-IV): sequencing the most valuable type-strain genomes for metagenomic binning, comparative biology and taxonomic classification.</title>
        <authorList>
            <person name="Goeker M."/>
        </authorList>
    </citation>
    <scope>NUCLEOTIDE SEQUENCE [LARGE SCALE GENOMIC DNA]</scope>
    <source>
        <strain evidence="2 3">DSM 102044</strain>
    </source>
</reference>
<keyword evidence="1" id="KW-0732">Signal</keyword>
<evidence type="ECO:0008006" key="4">
    <source>
        <dbReference type="Google" id="ProtNLM"/>
    </source>
</evidence>
<feature type="chain" id="PRO_5032452874" description="Lipoprotein" evidence="1">
    <location>
        <begin position="22"/>
        <end position="114"/>
    </location>
</feature>
<evidence type="ECO:0000313" key="3">
    <source>
        <dbReference type="Proteomes" id="UP000588604"/>
    </source>
</evidence>
<accession>A0A841N068</accession>
<dbReference type="RefSeq" id="WP_184497166.1">
    <property type="nucleotide sequence ID" value="NZ_JACIJO010000003.1"/>
</dbReference>